<dbReference type="EMBL" id="JAUSXK010000001">
    <property type="protein sequence ID" value="MDQ0643452.1"/>
    <property type="molecule type" value="Genomic_DNA"/>
</dbReference>
<organism evidence="5 6">
    <name type="scientific">Microbacterium murale</name>
    <dbReference type="NCBI Taxonomy" id="1081040"/>
    <lineage>
        <taxon>Bacteria</taxon>
        <taxon>Bacillati</taxon>
        <taxon>Actinomycetota</taxon>
        <taxon>Actinomycetes</taxon>
        <taxon>Micrococcales</taxon>
        <taxon>Microbacteriaceae</taxon>
        <taxon>Microbacterium</taxon>
    </lineage>
</organism>
<dbReference type="SUPFAM" id="SSF53335">
    <property type="entry name" value="S-adenosyl-L-methionine-dependent methyltransferases"/>
    <property type="match status" value="1"/>
</dbReference>
<dbReference type="PANTHER" id="PTHR43464:SF19">
    <property type="entry name" value="UBIQUINONE BIOSYNTHESIS O-METHYLTRANSFERASE, MITOCHONDRIAL"/>
    <property type="match status" value="1"/>
</dbReference>
<evidence type="ECO:0000313" key="6">
    <source>
        <dbReference type="Proteomes" id="UP001239085"/>
    </source>
</evidence>
<keyword evidence="3" id="KW-0949">S-adenosyl-L-methionine</keyword>
<accession>A0ABU0P927</accession>
<reference evidence="5 6" key="1">
    <citation type="submission" date="2023-07" db="EMBL/GenBank/DDBJ databases">
        <title>Comparative genomics of wheat-associated soil bacteria to identify genetic determinants of phenazine resistance.</title>
        <authorList>
            <person name="Mouncey N."/>
        </authorList>
    </citation>
    <scope>NUCLEOTIDE SEQUENCE [LARGE SCALE GENOMIC DNA]</scope>
    <source>
        <strain evidence="5 6">W2I7</strain>
    </source>
</reference>
<dbReference type="PANTHER" id="PTHR43464">
    <property type="entry name" value="METHYLTRANSFERASE"/>
    <property type="match status" value="1"/>
</dbReference>
<dbReference type="Pfam" id="PF08241">
    <property type="entry name" value="Methyltransf_11"/>
    <property type="match status" value="1"/>
</dbReference>
<evidence type="ECO:0000256" key="1">
    <source>
        <dbReference type="ARBA" id="ARBA00022603"/>
    </source>
</evidence>
<evidence type="ECO:0000256" key="3">
    <source>
        <dbReference type="ARBA" id="ARBA00022691"/>
    </source>
</evidence>
<dbReference type="CDD" id="cd02440">
    <property type="entry name" value="AdoMet_MTases"/>
    <property type="match status" value="1"/>
</dbReference>
<protein>
    <submittedName>
        <fullName evidence="5">SAM-dependent methyltransferase</fullName>
    </submittedName>
</protein>
<comment type="caution">
    <text evidence="5">The sequence shown here is derived from an EMBL/GenBank/DDBJ whole genome shotgun (WGS) entry which is preliminary data.</text>
</comment>
<evidence type="ECO:0000259" key="4">
    <source>
        <dbReference type="Pfam" id="PF08241"/>
    </source>
</evidence>
<feature type="domain" description="Methyltransferase type 11" evidence="4">
    <location>
        <begin position="31"/>
        <end position="121"/>
    </location>
</feature>
<evidence type="ECO:0000256" key="2">
    <source>
        <dbReference type="ARBA" id="ARBA00022679"/>
    </source>
</evidence>
<keyword evidence="1 5" id="KW-0489">Methyltransferase</keyword>
<proteinExistence type="predicted"/>
<dbReference type="InterPro" id="IPR013216">
    <property type="entry name" value="Methyltransf_11"/>
</dbReference>
<keyword evidence="2" id="KW-0808">Transferase</keyword>
<evidence type="ECO:0000313" key="5">
    <source>
        <dbReference type="EMBL" id="MDQ0643452.1"/>
    </source>
</evidence>
<dbReference type="RefSeq" id="WP_307360222.1">
    <property type="nucleotide sequence ID" value="NZ_JAUSXK010000001.1"/>
</dbReference>
<dbReference type="InterPro" id="IPR029063">
    <property type="entry name" value="SAM-dependent_MTases_sf"/>
</dbReference>
<dbReference type="Gene3D" id="3.40.50.150">
    <property type="entry name" value="Vaccinia Virus protein VP39"/>
    <property type="match status" value="1"/>
</dbReference>
<gene>
    <name evidence="5" type="ORF">QFZ46_001612</name>
</gene>
<dbReference type="GO" id="GO:0032259">
    <property type="term" value="P:methylation"/>
    <property type="evidence" value="ECO:0007669"/>
    <property type="project" value="UniProtKB-KW"/>
</dbReference>
<keyword evidence="6" id="KW-1185">Reference proteome</keyword>
<dbReference type="Proteomes" id="UP001239085">
    <property type="component" value="Unassembled WGS sequence"/>
</dbReference>
<name>A0ABU0P927_9MICO</name>
<dbReference type="GO" id="GO:0008168">
    <property type="term" value="F:methyltransferase activity"/>
    <property type="evidence" value="ECO:0007669"/>
    <property type="project" value="UniProtKB-KW"/>
</dbReference>
<sequence length="201" mass="22020">MTDARPVRWNNNIHYHRRILDAVPAGARTALDFGTGNGLLAADLHARVPDVTGIDIDAAVLESARSEDPGVRWIQGDVMSHPFPPASFDVVASVATVHHLPDLDKTLLRLAELTAPGGVLAVVGLARSSGPIDFLYDLAGLVQQNGYSRRHGIWEHSAPIVWPPPHTYAEVRRSARTVLPGATWSRLAMWRYLVVWHKPVA</sequence>